<protein>
    <submittedName>
        <fullName evidence="2">Uncharacterized protein</fullName>
    </submittedName>
</protein>
<dbReference type="AlphaFoldDB" id="A0A2G9RSD8"/>
<dbReference type="Proteomes" id="UP000228934">
    <property type="component" value="Unassembled WGS sequence"/>
</dbReference>
<evidence type="ECO:0000256" key="1">
    <source>
        <dbReference type="SAM" id="MobiDB-lite"/>
    </source>
</evidence>
<organism evidence="2 3">
    <name type="scientific">Aquarana catesbeiana</name>
    <name type="common">American bullfrog</name>
    <name type="synonym">Rana catesbeiana</name>
    <dbReference type="NCBI Taxonomy" id="8400"/>
    <lineage>
        <taxon>Eukaryota</taxon>
        <taxon>Metazoa</taxon>
        <taxon>Chordata</taxon>
        <taxon>Craniata</taxon>
        <taxon>Vertebrata</taxon>
        <taxon>Euteleostomi</taxon>
        <taxon>Amphibia</taxon>
        <taxon>Batrachia</taxon>
        <taxon>Anura</taxon>
        <taxon>Neobatrachia</taxon>
        <taxon>Ranoidea</taxon>
        <taxon>Ranidae</taxon>
        <taxon>Aquarana</taxon>
    </lineage>
</organism>
<sequence>MLVYISISPFFLSLIRSRVSPRTSGTRDPQSHSRRSRRVRVRARKPLLKGQRTGPCIPYCWSHIYDWKHGTSYIRLDP</sequence>
<reference evidence="3" key="1">
    <citation type="journal article" date="2017" name="Nat. Commun.">
        <title>The North American bullfrog draft genome provides insight into hormonal regulation of long noncoding RNA.</title>
        <authorList>
            <person name="Hammond S.A."/>
            <person name="Warren R.L."/>
            <person name="Vandervalk B.P."/>
            <person name="Kucuk E."/>
            <person name="Khan H."/>
            <person name="Gibb E.A."/>
            <person name="Pandoh P."/>
            <person name="Kirk H."/>
            <person name="Zhao Y."/>
            <person name="Jones M."/>
            <person name="Mungall A.J."/>
            <person name="Coope R."/>
            <person name="Pleasance S."/>
            <person name="Moore R.A."/>
            <person name="Holt R.A."/>
            <person name="Round J.M."/>
            <person name="Ohora S."/>
            <person name="Walle B.V."/>
            <person name="Veldhoen N."/>
            <person name="Helbing C.C."/>
            <person name="Birol I."/>
        </authorList>
    </citation>
    <scope>NUCLEOTIDE SEQUENCE [LARGE SCALE GENOMIC DNA]</scope>
</reference>
<feature type="region of interest" description="Disordered" evidence="1">
    <location>
        <begin position="19"/>
        <end position="40"/>
    </location>
</feature>
<gene>
    <name evidence="2" type="ORF">AB205_0190340</name>
</gene>
<evidence type="ECO:0000313" key="3">
    <source>
        <dbReference type="Proteomes" id="UP000228934"/>
    </source>
</evidence>
<name>A0A2G9RSD8_AQUCT</name>
<dbReference type="OrthoDB" id="655540at2759"/>
<dbReference type="EMBL" id="KV932292">
    <property type="protein sequence ID" value="PIO30141.1"/>
    <property type="molecule type" value="Genomic_DNA"/>
</dbReference>
<evidence type="ECO:0000313" key="2">
    <source>
        <dbReference type="EMBL" id="PIO30141.1"/>
    </source>
</evidence>
<proteinExistence type="predicted"/>
<accession>A0A2G9RSD8</accession>
<keyword evidence="3" id="KW-1185">Reference proteome</keyword>